<dbReference type="PANTHER" id="PTHR31286:SF165">
    <property type="entry name" value="DUF4283 DOMAIN-CONTAINING PROTEIN"/>
    <property type="match status" value="1"/>
</dbReference>
<comment type="caution">
    <text evidence="3">The sequence shown here is derived from an EMBL/GenBank/DDBJ whole genome shotgun (WGS) entry which is preliminary data.</text>
</comment>
<dbReference type="InterPro" id="IPR025558">
    <property type="entry name" value="DUF4283"/>
</dbReference>
<dbReference type="Pfam" id="PF14111">
    <property type="entry name" value="DUF4283"/>
    <property type="match status" value="1"/>
</dbReference>
<keyword evidence="1" id="KW-0732">Signal</keyword>
<evidence type="ECO:0000256" key="1">
    <source>
        <dbReference type="SAM" id="SignalP"/>
    </source>
</evidence>
<proteinExistence type="predicted"/>
<dbReference type="InterPro" id="IPR040256">
    <property type="entry name" value="At4g02000-like"/>
</dbReference>
<dbReference type="AlphaFoldDB" id="A0A835M0W6"/>
<organism evidence="3 4">
    <name type="scientific">Coptis chinensis</name>
    <dbReference type="NCBI Taxonomy" id="261450"/>
    <lineage>
        <taxon>Eukaryota</taxon>
        <taxon>Viridiplantae</taxon>
        <taxon>Streptophyta</taxon>
        <taxon>Embryophyta</taxon>
        <taxon>Tracheophyta</taxon>
        <taxon>Spermatophyta</taxon>
        <taxon>Magnoliopsida</taxon>
        <taxon>Ranunculales</taxon>
        <taxon>Ranunculaceae</taxon>
        <taxon>Coptidoideae</taxon>
        <taxon>Coptis</taxon>
    </lineage>
</organism>
<feature type="chain" id="PRO_5032720565" description="DUF4283 domain-containing protein" evidence="1">
    <location>
        <begin position="24"/>
        <end position="387"/>
    </location>
</feature>
<keyword evidence="4" id="KW-1185">Reference proteome</keyword>
<gene>
    <name evidence="3" type="ORF">IFM89_038684</name>
</gene>
<dbReference type="EMBL" id="JADFTS010000004">
    <property type="protein sequence ID" value="KAF9612262.1"/>
    <property type="molecule type" value="Genomic_DNA"/>
</dbReference>
<sequence length="387" mass="43985">MWSFSLANVQCCGSLVLFSSSFSCEVSLTGYGRPVLPLTRQQLDRAHRDGVELANGCGWCTRNPLNVIQQGVSDWSDYLVGYFVEKRLPFQYVNATFSRLWKTKAAYEIIADKELFYFKFSEDEDRSKVLEAGPYVIASKIFVLRKWSVDIDIQCQKFTTIPIWAHLDLPKQLWSRKGLGYVASYLGKSLCLDKLTAKKERISFARVEYPWIPSRCKTCSIFGHSESNCPVTMPQAPKTTKKTYKKKNKVAEAQTQTWVRKDHLTSRRVTETGETSNLAVILITQVEVHNEEVRVPHTHIPAEQEHANAVVLSEAHAQDQIIENNVIVAEIVPTTTLVVRGSNVEGAVPRAHQQEHSDEQETFVVENIVTRHRDAEKFVSCSFSGRW</sequence>
<dbReference type="OrthoDB" id="1461560at2759"/>
<protein>
    <recommendedName>
        <fullName evidence="2">DUF4283 domain-containing protein</fullName>
    </recommendedName>
</protein>
<accession>A0A835M0W6</accession>
<name>A0A835M0W6_9MAGN</name>
<reference evidence="3 4" key="1">
    <citation type="submission" date="2020-10" db="EMBL/GenBank/DDBJ databases">
        <title>The Coptis chinensis genome and diversification of protoberbering-type alkaloids.</title>
        <authorList>
            <person name="Wang B."/>
            <person name="Shu S."/>
            <person name="Song C."/>
            <person name="Liu Y."/>
        </authorList>
    </citation>
    <scope>NUCLEOTIDE SEQUENCE [LARGE SCALE GENOMIC DNA]</scope>
    <source>
        <strain evidence="3">HL-2020</strain>
        <tissue evidence="3">Leaf</tissue>
    </source>
</reference>
<evidence type="ECO:0000313" key="4">
    <source>
        <dbReference type="Proteomes" id="UP000631114"/>
    </source>
</evidence>
<dbReference type="Proteomes" id="UP000631114">
    <property type="component" value="Unassembled WGS sequence"/>
</dbReference>
<dbReference type="PANTHER" id="PTHR31286">
    <property type="entry name" value="GLYCINE-RICH CELL WALL STRUCTURAL PROTEIN 1.8-LIKE"/>
    <property type="match status" value="1"/>
</dbReference>
<feature type="domain" description="DUF4283" evidence="2">
    <location>
        <begin position="73"/>
        <end position="152"/>
    </location>
</feature>
<feature type="signal peptide" evidence="1">
    <location>
        <begin position="1"/>
        <end position="23"/>
    </location>
</feature>
<evidence type="ECO:0000313" key="3">
    <source>
        <dbReference type="EMBL" id="KAF9612262.1"/>
    </source>
</evidence>
<evidence type="ECO:0000259" key="2">
    <source>
        <dbReference type="Pfam" id="PF14111"/>
    </source>
</evidence>